<sequence length="86" mass="9470">METAEVRGVIMADNAPGKEKKVKSACIIPGILLAGVFLTSVNIFPHGWMGFLPYEISKIFVIVLCFYGGISILKDVTLYFMKGSRQ</sequence>
<feature type="transmembrane region" description="Helical" evidence="1">
    <location>
        <begin position="25"/>
        <end position="44"/>
    </location>
</feature>
<dbReference type="EMBL" id="MLFN01000094">
    <property type="protein sequence ID" value="ORM50628.1"/>
    <property type="molecule type" value="Genomic_DNA"/>
</dbReference>
<proteinExistence type="predicted"/>
<evidence type="ECO:0000313" key="2">
    <source>
        <dbReference type="EMBL" id="ORM50628.1"/>
    </source>
</evidence>
<dbReference type="AlphaFoldDB" id="A0A1X1BRA5"/>
<evidence type="ECO:0000313" key="3">
    <source>
        <dbReference type="Proteomes" id="UP000193933"/>
    </source>
</evidence>
<keyword evidence="1" id="KW-1133">Transmembrane helix</keyword>
<organism evidence="2 3">
    <name type="scientific">Pantoea conspicua</name>
    <dbReference type="NCBI Taxonomy" id="472705"/>
    <lineage>
        <taxon>Bacteria</taxon>
        <taxon>Pseudomonadati</taxon>
        <taxon>Pseudomonadota</taxon>
        <taxon>Gammaproteobacteria</taxon>
        <taxon>Enterobacterales</taxon>
        <taxon>Erwiniaceae</taxon>
        <taxon>Pantoea</taxon>
    </lineage>
</organism>
<gene>
    <name evidence="2" type="ORF">HA41_18810</name>
</gene>
<keyword evidence="1" id="KW-0472">Membrane</keyword>
<name>A0A1X1BRA5_9GAMM</name>
<comment type="caution">
    <text evidence="2">The sequence shown here is derived from an EMBL/GenBank/DDBJ whole genome shotgun (WGS) entry which is preliminary data.</text>
</comment>
<reference evidence="2 3" key="1">
    <citation type="journal article" date="2017" name="Antonie Van Leeuwenhoek">
        <title>Phylogenomic resolution of the bacterial genus Pantoea and its relationship with Erwinia and Tatumella.</title>
        <authorList>
            <person name="Palmer M."/>
            <person name="Steenkamp E.T."/>
            <person name="Coetzee M.P."/>
            <person name="Chan W.Y."/>
            <person name="van Zyl E."/>
            <person name="De Maayer P."/>
            <person name="Coutinho T.A."/>
            <person name="Blom J."/>
            <person name="Smits T.H."/>
            <person name="Duffy B."/>
            <person name="Venter S.N."/>
        </authorList>
    </citation>
    <scope>NUCLEOTIDE SEQUENCE [LARGE SCALE GENOMIC DNA]</scope>
    <source>
        <strain evidence="2 3">LMG 24534</strain>
    </source>
</reference>
<evidence type="ECO:0000256" key="1">
    <source>
        <dbReference type="SAM" id="Phobius"/>
    </source>
</evidence>
<feature type="transmembrane region" description="Helical" evidence="1">
    <location>
        <begin position="56"/>
        <end position="81"/>
    </location>
</feature>
<protein>
    <submittedName>
        <fullName evidence="2">Uncharacterized protein</fullName>
    </submittedName>
</protein>
<accession>A0A1X1BRA5</accession>
<dbReference type="OrthoDB" id="6540601at2"/>
<keyword evidence="1" id="KW-0812">Transmembrane</keyword>
<keyword evidence="3" id="KW-1185">Reference proteome</keyword>
<dbReference type="Proteomes" id="UP000193933">
    <property type="component" value="Unassembled WGS sequence"/>
</dbReference>